<evidence type="ECO:0000256" key="1">
    <source>
        <dbReference type="SAM" id="Phobius"/>
    </source>
</evidence>
<feature type="transmembrane region" description="Helical" evidence="1">
    <location>
        <begin position="24"/>
        <end position="48"/>
    </location>
</feature>
<feature type="transmembrane region" description="Helical" evidence="1">
    <location>
        <begin position="68"/>
        <end position="87"/>
    </location>
</feature>
<dbReference type="STRING" id="765440.A0A0C3FYZ6"/>
<dbReference type="InParanoid" id="A0A0C3FYZ6"/>
<dbReference type="EMBL" id="KN832990">
    <property type="protein sequence ID" value="KIM83526.1"/>
    <property type="molecule type" value="Genomic_DNA"/>
</dbReference>
<proteinExistence type="predicted"/>
<keyword evidence="3" id="KW-1185">Reference proteome</keyword>
<evidence type="ECO:0000313" key="2">
    <source>
        <dbReference type="EMBL" id="KIM83526.1"/>
    </source>
</evidence>
<gene>
    <name evidence="2" type="ORF">PILCRDRAFT_819152</name>
</gene>
<organism evidence="2 3">
    <name type="scientific">Piloderma croceum (strain F 1598)</name>
    <dbReference type="NCBI Taxonomy" id="765440"/>
    <lineage>
        <taxon>Eukaryota</taxon>
        <taxon>Fungi</taxon>
        <taxon>Dikarya</taxon>
        <taxon>Basidiomycota</taxon>
        <taxon>Agaricomycotina</taxon>
        <taxon>Agaricomycetes</taxon>
        <taxon>Agaricomycetidae</taxon>
        <taxon>Atheliales</taxon>
        <taxon>Atheliaceae</taxon>
        <taxon>Piloderma</taxon>
    </lineage>
</organism>
<feature type="transmembrane region" description="Helical" evidence="1">
    <location>
        <begin position="520"/>
        <end position="541"/>
    </location>
</feature>
<feature type="transmembrane region" description="Helical" evidence="1">
    <location>
        <begin position="130"/>
        <end position="155"/>
    </location>
</feature>
<protein>
    <recommendedName>
        <fullName evidence="4">Transmembrane protein</fullName>
    </recommendedName>
</protein>
<keyword evidence="1" id="KW-1133">Transmembrane helix</keyword>
<reference evidence="2 3" key="1">
    <citation type="submission" date="2014-04" db="EMBL/GenBank/DDBJ databases">
        <authorList>
            <consortium name="DOE Joint Genome Institute"/>
            <person name="Kuo A."/>
            <person name="Tarkka M."/>
            <person name="Buscot F."/>
            <person name="Kohler A."/>
            <person name="Nagy L.G."/>
            <person name="Floudas D."/>
            <person name="Copeland A."/>
            <person name="Barry K.W."/>
            <person name="Cichocki N."/>
            <person name="Veneault-Fourrey C."/>
            <person name="LaButti K."/>
            <person name="Lindquist E.A."/>
            <person name="Lipzen A."/>
            <person name="Lundell T."/>
            <person name="Morin E."/>
            <person name="Murat C."/>
            <person name="Sun H."/>
            <person name="Tunlid A."/>
            <person name="Henrissat B."/>
            <person name="Grigoriev I.V."/>
            <person name="Hibbett D.S."/>
            <person name="Martin F."/>
            <person name="Nordberg H.P."/>
            <person name="Cantor M.N."/>
            <person name="Hua S.X."/>
        </authorList>
    </citation>
    <scope>NUCLEOTIDE SEQUENCE [LARGE SCALE GENOMIC DNA]</scope>
    <source>
        <strain evidence="2 3">F 1598</strain>
    </source>
</reference>
<keyword evidence="1" id="KW-0472">Membrane</keyword>
<dbReference type="AlphaFoldDB" id="A0A0C3FYZ6"/>
<evidence type="ECO:0000313" key="3">
    <source>
        <dbReference type="Proteomes" id="UP000054166"/>
    </source>
</evidence>
<dbReference type="HOGENOM" id="CLU_016816_0_0_1"/>
<evidence type="ECO:0008006" key="4">
    <source>
        <dbReference type="Google" id="ProtNLM"/>
    </source>
</evidence>
<accession>A0A0C3FYZ6</accession>
<dbReference type="OrthoDB" id="2991366at2759"/>
<name>A0A0C3FYZ6_PILCF</name>
<dbReference type="Proteomes" id="UP000054166">
    <property type="component" value="Unassembled WGS sequence"/>
</dbReference>
<reference evidence="3" key="2">
    <citation type="submission" date="2015-01" db="EMBL/GenBank/DDBJ databases">
        <title>Evolutionary Origins and Diversification of the Mycorrhizal Mutualists.</title>
        <authorList>
            <consortium name="DOE Joint Genome Institute"/>
            <consortium name="Mycorrhizal Genomics Consortium"/>
            <person name="Kohler A."/>
            <person name="Kuo A."/>
            <person name="Nagy L.G."/>
            <person name="Floudas D."/>
            <person name="Copeland A."/>
            <person name="Barry K.W."/>
            <person name="Cichocki N."/>
            <person name="Veneault-Fourrey C."/>
            <person name="LaButti K."/>
            <person name="Lindquist E.A."/>
            <person name="Lipzen A."/>
            <person name="Lundell T."/>
            <person name="Morin E."/>
            <person name="Murat C."/>
            <person name="Riley R."/>
            <person name="Ohm R."/>
            <person name="Sun H."/>
            <person name="Tunlid A."/>
            <person name="Henrissat B."/>
            <person name="Grigoriev I.V."/>
            <person name="Hibbett D.S."/>
            <person name="Martin F."/>
        </authorList>
    </citation>
    <scope>NUCLEOTIDE SEQUENCE [LARGE SCALE GENOMIC DNA]</scope>
    <source>
        <strain evidence="3">F 1598</strain>
    </source>
</reference>
<keyword evidence="1" id="KW-0812">Transmembrane</keyword>
<sequence>MESDDEKGPEVHVSWYEQNHNKTFIIYLLITTIMMIWPWIFFGVVVGLHGIPMQHHVAKVANAHPQDVGFFVTTISNVISLITAHLFSKAAASVAQKWVVHKDADVANISFFTALKNRAPPIYLYNQGRIWHAITVVLYIVIFIFVTPGITALLLPVPFNRKASLSGKELNFASNDTDCVNWFNENIIPDTCGWESYNGFNYTDCVTENQLVDVLESGRGNILSLISNNTVSLTFTQLGAVGGLHLLGTTGGVLPLGPNGVPAFDTLAPSPISGAASKLDLSYNYTLDLQGMSSNVTCAYSSVPVVQYYNPLPGIYQYNGTCPPGQDFLVNTSFIVIGSNNSLGFWACQTSKSGSAYTVYLEGIRNYAQAIGNIQCNISPVQPALFRLNYKGQAGVFSNNNSTVSTWPTTSTELISRSVMSLGDVVREAQNEAANLVAESVITFGVKNFNLPPLNQSSEYLKLYEAMIQGMMDYQATYIRLLYTAKAFGSSPPAPQSCIRSVNGTAEYVQFGWTATAKTGGYLVLTTLVNLTTIVLFSVAMSTRDRGDQRLPTFDPTEPESLILSADPSGDLLRTATASPSDRTPGNAKVAFGQDKTHKIVRLWVQPNKPDVGIPPGV</sequence>